<accession>A0A914ZGN4</accession>
<dbReference type="Proteomes" id="UP000887569">
    <property type="component" value="Unplaced"/>
</dbReference>
<name>A0A914ZGN4_PARUN</name>
<protein>
    <recommendedName>
        <fullName evidence="2">Protein FMC1 homolog</fullName>
    </recommendedName>
</protein>
<dbReference type="AlphaFoldDB" id="A0A914ZGN4"/>
<reference evidence="4" key="1">
    <citation type="submission" date="2022-11" db="UniProtKB">
        <authorList>
            <consortium name="WormBaseParasite"/>
        </authorList>
    </citation>
    <scope>IDENTIFICATION</scope>
</reference>
<dbReference type="InterPro" id="IPR037667">
    <property type="entry name" value="FMC1_homologue"/>
</dbReference>
<dbReference type="PANTHER" id="PTHR31716">
    <property type="entry name" value="PROTEIN FMC1 HOMOLOG"/>
    <property type="match status" value="1"/>
</dbReference>
<evidence type="ECO:0000256" key="1">
    <source>
        <dbReference type="ARBA" id="ARBA00009058"/>
    </source>
</evidence>
<keyword evidence="3" id="KW-1185">Reference proteome</keyword>
<comment type="similarity">
    <text evidence="1">Belongs to the FMC1 family.</text>
</comment>
<dbReference type="GO" id="GO:0005739">
    <property type="term" value="C:mitochondrion"/>
    <property type="evidence" value="ECO:0007669"/>
    <property type="project" value="TreeGrafter"/>
</dbReference>
<sequence>MVNCSQSNVVVLLYLQDAASTSPQIFDMGGVERSSHAVSIIRQIFRELRKADEKFTSKSATTRFIMRESRDHQTTQKILCKAPNEMEHLASTYKHYLLSTRRLETLQELYKGGERSIAESANLVGLELPERNR</sequence>
<evidence type="ECO:0000256" key="2">
    <source>
        <dbReference type="ARBA" id="ARBA00013846"/>
    </source>
</evidence>
<dbReference type="PANTHER" id="PTHR31716:SF1">
    <property type="entry name" value="PROTEIN FMC1 HOMOLOG"/>
    <property type="match status" value="1"/>
</dbReference>
<dbReference type="WBParaSite" id="PgB03_g115_t01">
    <property type="protein sequence ID" value="PgB03_g115_t01"/>
    <property type="gene ID" value="PgB03_g115"/>
</dbReference>
<proteinExistence type="inferred from homology"/>
<organism evidence="3 4">
    <name type="scientific">Parascaris univalens</name>
    <name type="common">Nematode worm</name>
    <dbReference type="NCBI Taxonomy" id="6257"/>
    <lineage>
        <taxon>Eukaryota</taxon>
        <taxon>Metazoa</taxon>
        <taxon>Ecdysozoa</taxon>
        <taxon>Nematoda</taxon>
        <taxon>Chromadorea</taxon>
        <taxon>Rhabditida</taxon>
        <taxon>Spirurina</taxon>
        <taxon>Ascaridomorpha</taxon>
        <taxon>Ascaridoidea</taxon>
        <taxon>Ascarididae</taxon>
        <taxon>Parascaris</taxon>
    </lineage>
</organism>
<evidence type="ECO:0000313" key="4">
    <source>
        <dbReference type="WBParaSite" id="PgB03_g115_t01"/>
    </source>
</evidence>
<evidence type="ECO:0000313" key="3">
    <source>
        <dbReference type="Proteomes" id="UP000887569"/>
    </source>
</evidence>